<keyword evidence="2" id="KW-1133">Transmembrane helix</keyword>
<evidence type="ECO:0000256" key="2">
    <source>
        <dbReference type="SAM" id="Phobius"/>
    </source>
</evidence>
<evidence type="ECO:0008006" key="6">
    <source>
        <dbReference type="Google" id="ProtNLM"/>
    </source>
</evidence>
<evidence type="ECO:0000256" key="1">
    <source>
        <dbReference type="SAM" id="MobiDB-lite"/>
    </source>
</evidence>
<proteinExistence type="predicted"/>
<name>A0A841FPA6_9ACTN</name>
<dbReference type="Proteomes" id="UP000548476">
    <property type="component" value="Unassembled WGS sequence"/>
</dbReference>
<organism evidence="4 5">
    <name type="scientific">Phytomonospora endophytica</name>
    <dbReference type="NCBI Taxonomy" id="714109"/>
    <lineage>
        <taxon>Bacteria</taxon>
        <taxon>Bacillati</taxon>
        <taxon>Actinomycetota</taxon>
        <taxon>Actinomycetes</taxon>
        <taxon>Micromonosporales</taxon>
        <taxon>Micromonosporaceae</taxon>
        <taxon>Phytomonospora</taxon>
    </lineage>
</organism>
<feature type="transmembrane region" description="Helical" evidence="2">
    <location>
        <begin position="497"/>
        <end position="519"/>
    </location>
</feature>
<keyword evidence="2" id="KW-0812">Transmembrane</keyword>
<keyword evidence="3" id="KW-0732">Signal</keyword>
<feature type="region of interest" description="Disordered" evidence="1">
    <location>
        <begin position="463"/>
        <end position="495"/>
    </location>
</feature>
<dbReference type="AlphaFoldDB" id="A0A841FPA6"/>
<keyword evidence="2" id="KW-0472">Membrane</keyword>
<keyword evidence="5" id="KW-1185">Reference proteome</keyword>
<evidence type="ECO:0000256" key="3">
    <source>
        <dbReference type="SAM" id="SignalP"/>
    </source>
</evidence>
<comment type="caution">
    <text evidence="4">The sequence shown here is derived from an EMBL/GenBank/DDBJ whole genome shotgun (WGS) entry which is preliminary data.</text>
</comment>
<accession>A0A841FPA6</accession>
<feature type="chain" id="PRO_5032562415" description="Gram-positive cocci surface proteins LPxTG domain-containing protein" evidence="3">
    <location>
        <begin position="42"/>
        <end position="536"/>
    </location>
</feature>
<sequence length="536" mass="53972">MSNSFVQQRPLARYARRLAASGAALTLSVAGLSLPASSAQAACVTPSVLAASGAELMRVSTLDVRSLGIDLPPLSDNRLSTSGSAVASLSATKARASADLYQGDVPLDELGLPVVPGKEVTQTAPPHHNKPATGVVSDRDLALVRTGAGELSAHAQWPRHLGCGEGKGPITSTYSAISDAAVLPGGLQLGGSPASSPSLLAIPKTGFTETGADLVRTKAGTDGIAARATAGLEELLLMAGTPASSRIRVIDAPSLKVTTDGSRKNASVAYASPILEIIKPGGKKVRLDSPDKSVEYGLPSRSIMEGGGPLSGNPLSGLLSPLLSGLGLPGLGAQPKLEGIVPPKLPIALDPSLPTPDLAGTGLPDLGLDGLGVPGLGLEGLPVTQGLTAEAADLDEVLTVRISLGHVESRIYPRAVVAEASSARVQIFAKVPGRQSRIPVLDAGIGMLSAAVAVPEMVIFSESADSTGSGEGTNGETAPAVVPEQKRENIAPKSNSLPLTGTGGVLTLIGVGIATILVGRGIYLLARRKGNAAAGD</sequence>
<evidence type="ECO:0000313" key="4">
    <source>
        <dbReference type="EMBL" id="MBB6037664.1"/>
    </source>
</evidence>
<dbReference type="EMBL" id="JACHGT010000013">
    <property type="protein sequence ID" value="MBB6037664.1"/>
    <property type="molecule type" value="Genomic_DNA"/>
</dbReference>
<evidence type="ECO:0000313" key="5">
    <source>
        <dbReference type="Proteomes" id="UP000548476"/>
    </source>
</evidence>
<reference evidence="4 5" key="1">
    <citation type="submission" date="2020-08" db="EMBL/GenBank/DDBJ databases">
        <title>Genomic Encyclopedia of Type Strains, Phase IV (KMG-IV): sequencing the most valuable type-strain genomes for metagenomic binning, comparative biology and taxonomic classification.</title>
        <authorList>
            <person name="Goeker M."/>
        </authorList>
    </citation>
    <scope>NUCLEOTIDE SEQUENCE [LARGE SCALE GENOMIC DNA]</scope>
    <source>
        <strain evidence="4 5">YIM 65646</strain>
    </source>
</reference>
<dbReference type="RefSeq" id="WP_184790479.1">
    <property type="nucleotide sequence ID" value="NZ_BONT01000054.1"/>
</dbReference>
<feature type="signal peptide" evidence="3">
    <location>
        <begin position="1"/>
        <end position="41"/>
    </location>
</feature>
<gene>
    <name evidence="4" type="ORF">HNR73_005542</name>
</gene>
<protein>
    <recommendedName>
        <fullName evidence="6">Gram-positive cocci surface proteins LPxTG domain-containing protein</fullName>
    </recommendedName>
</protein>